<feature type="binding site" evidence="7">
    <location>
        <position position="65"/>
    </location>
    <ligand>
        <name>Zn(2+)</name>
        <dbReference type="ChEBI" id="CHEBI:29105"/>
    </ligand>
</feature>
<comment type="caution">
    <text evidence="9">The sequence shown here is derived from an EMBL/GenBank/DDBJ whole genome shotgun (WGS) entry which is preliminary data.</text>
</comment>
<dbReference type="Pfam" id="PF00484">
    <property type="entry name" value="Pro_CA"/>
    <property type="match status" value="1"/>
</dbReference>
<comment type="similarity">
    <text evidence="1 8">Belongs to the beta-class carbonic anhydrase family.</text>
</comment>
<comment type="cofactor">
    <cofactor evidence="7">
        <name>Zn(2+)</name>
        <dbReference type="ChEBI" id="CHEBI:29105"/>
    </cofactor>
    <text evidence="7">Binds 1 zinc ion per subunit.</text>
</comment>
<feature type="binding site" evidence="7">
    <location>
        <position position="121"/>
    </location>
    <ligand>
        <name>Zn(2+)</name>
        <dbReference type="ChEBI" id="CHEBI:29105"/>
    </ligand>
</feature>
<protein>
    <recommendedName>
        <fullName evidence="2 8">Carbonic anhydrase</fullName>
        <ecNumber evidence="2 8">4.2.1.1</ecNumber>
    </recommendedName>
    <alternativeName>
        <fullName evidence="8">Carbonate dehydratase</fullName>
    </alternativeName>
</protein>
<dbReference type="PANTHER" id="PTHR11002:SF76">
    <property type="entry name" value="CARBONIC ANHYDRASE"/>
    <property type="match status" value="1"/>
</dbReference>
<proteinExistence type="inferred from homology"/>
<evidence type="ECO:0000256" key="7">
    <source>
        <dbReference type="PIRSR" id="PIRSR601765-1"/>
    </source>
</evidence>
<dbReference type="SMART" id="SM00947">
    <property type="entry name" value="Pro_CA"/>
    <property type="match status" value="1"/>
</dbReference>
<dbReference type="STRING" id="133385.A0A2T9YGH1"/>
<dbReference type="SUPFAM" id="SSF53056">
    <property type="entry name" value="beta-carbonic anhydrase, cab"/>
    <property type="match status" value="1"/>
</dbReference>
<dbReference type="Proteomes" id="UP000245383">
    <property type="component" value="Unassembled WGS sequence"/>
</dbReference>
<dbReference type="EMBL" id="MBFR01000200">
    <property type="protein sequence ID" value="PVU91427.1"/>
    <property type="molecule type" value="Genomic_DNA"/>
</dbReference>
<dbReference type="AlphaFoldDB" id="A0A2T9YGH1"/>
<dbReference type="GO" id="GO:0071244">
    <property type="term" value="P:cellular response to carbon dioxide"/>
    <property type="evidence" value="ECO:0007669"/>
    <property type="project" value="TreeGrafter"/>
</dbReference>
<dbReference type="InterPro" id="IPR001765">
    <property type="entry name" value="Carbonic_anhydrase"/>
</dbReference>
<keyword evidence="10" id="KW-1185">Reference proteome</keyword>
<dbReference type="OrthoDB" id="10248475at2759"/>
<evidence type="ECO:0000313" key="9">
    <source>
        <dbReference type="EMBL" id="PVU91427.1"/>
    </source>
</evidence>
<sequence length="223" mass="24182">MKQPLSSTIKALISSNKAFINSNLNSTPKKSTQPNTQHNFSALYSSSYFESIAESQAPKLLWFGCSDSRTSITTLANIPLNTVFASRNIANIVSDSDTSTLSILDFAVTALAIRSIVVCGHTNCGGIINALKLATSDPPPKSIPKTTAEWLKPVISLYNSNEKLIGNYETDPLTTTIKMSQFNTFNSVNNIKKHLKLYHPSIAADICVAALFLDLRTGLISPL</sequence>
<dbReference type="InterPro" id="IPR036874">
    <property type="entry name" value="Carbonic_anhydrase_sf"/>
</dbReference>
<feature type="binding site" evidence="7">
    <location>
        <position position="67"/>
    </location>
    <ligand>
        <name>Zn(2+)</name>
        <dbReference type="ChEBI" id="CHEBI:29105"/>
    </ligand>
</feature>
<organism evidence="9 10">
    <name type="scientific">Smittium simulii</name>
    <dbReference type="NCBI Taxonomy" id="133385"/>
    <lineage>
        <taxon>Eukaryota</taxon>
        <taxon>Fungi</taxon>
        <taxon>Fungi incertae sedis</taxon>
        <taxon>Zoopagomycota</taxon>
        <taxon>Kickxellomycotina</taxon>
        <taxon>Harpellomycetes</taxon>
        <taxon>Harpellales</taxon>
        <taxon>Legeriomycetaceae</taxon>
        <taxon>Smittium</taxon>
    </lineage>
</organism>
<dbReference type="EC" id="4.2.1.1" evidence="2 8"/>
<keyword evidence="5 8" id="KW-0456">Lyase</keyword>
<comment type="function">
    <text evidence="8">Reversible hydration of carbon dioxide.</text>
</comment>
<evidence type="ECO:0000256" key="1">
    <source>
        <dbReference type="ARBA" id="ARBA00006217"/>
    </source>
</evidence>
<dbReference type="Gene3D" id="3.40.1050.10">
    <property type="entry name" value="Carbonic anhydrase"/>
    <property type="match status" value="1"/>
</dbReference>
<dbReference type="GO" id="GO:0008270">
    <property type="term" value="F:zinc ion binding"/>
    <property type="evidence" value="ECO:0007669"/>
    <property type="project" value="UniProtKB-UniRule"/>
</dbReference>
<keyword evidence="3 7" id="KW-0479">Metal-binding</keyword>
<keyword evidence="4 7" id="KW-0862">Zinc</keyword>
<accession>A0A2T9YGH1</accession>
<gene>
    <name evidence="9" type="ORF">BB561_004393</name>
</gene>
<dbReference type="GO" id="GO:0034599">
    <property type="term" value="P:cellular response to oxidative stress"/>
    <property type="evidence" value="ECO:0007669"/>
    <property type="project" value="TreeGrafter"/>
</dbReference>
<evidence type="ECO:0000256" key="4">
    <source>
        <dbReference type="ARBA" id="ARBA00022833"/>
    </source>
</evidence>
<name>A0A2T9YGH1_9FUNG</name>
<evidence type="ECO:0000256" key="6">
    <source>
        <dbReference type="ARBA" id="ARBA00048348"/>
    </source>
</evidence>
<dbReference type="GO" id="GO:0005737">
    <property type="term" value="C:cytoplasm"/>
    <property type="evidence" value="ECO:0007669"/>
    <property type="project" value="TreeGrafter"/>
</dbReference>
<dbReference type="PANTHER" id="PTHR11002">
    <property type="entry name" value="CARBONIC ANHYDRASE"/>
    <property type="match status" value="1"/>
</dbReference>
<evidence type="ECO:0000256" key="5">
    <source>
        <dbReference type="ARBA" id="ARBA00023239"/>
    </source>
</evidence>
<evidence type="ECO:0000313" key="10">
    <source>
        <dbReference type="Proteomes" id="UP000245383"/>
    </source>
</evidence>
<dbReference type="GO" id="GO:0004089">
    <property type="term" value="F:carbonate dehydratase activity"/>
    <property type="evidence" value="ECO:0007669"/>
    <property type="project" value="UniProtKB-UniRule"/>
</dbReference>
<reference evidence="9 10" key="1">
    <citation type="journal article" date="2018" name="MBio">
        <title>Comparative Genomics Reveals the Core Gene Toolbox for the Fungus-Insect Symbiosis.</title>
        <authorList>
            <person name="Wang Y."/>
            <person name="Stata M."/>
            <person name="Wang W."/>
            <person name="Stajich J.E."/>
            <person name="White M.M."/>
            <person name="Moncalvo J.M."/>
        </authorList>
    </citation>
    <scope>NUCLEOTIDE SEQUENCE [LARGE SCALE GENOMIC DNA]</scope>
    <source>
        <strain evidence="9 10">SWE-8-4</strain>
    </source>
</reference>
<feature type="binding site" evidence="7">
    <location>
        <position position="124"/>
    </location>
    <ligand>
        <name>Zn(2+)</name>
        <dbReference type="ChEBI" id="CHEBI:29105"/>
    </ligand>
</feature>
<evidence type="ECO:0000256" key="8">
    <source>
        <dbReference type="RuleBase" id="RU003956"/>
    </source>
</evidence>
<evidence type="ECO:0000256" key="2">
    <source>
        <dbReference type="ARBA" id="ARBA00012925"/>
    </source>
</evidence>
<evidence type="ECO:0000256" key="3">
    <source>
        <dbReference type="ARBA" id="ARBA00022723"/>
    </source>
</evidence>
<comment type="catalytic activity">
    <reaction evidence="6 8">
        <text>hydrogencarbonate + H(+) = CO2 + H2O</text>
        <dbReference type="Rhea" id="RHEA:10748"/>
        <dbReference type="ChEBI" id="CHEBI:15377"/>
        <dbReference type="ChEBI" id="CHEBI:15378"/>
        <dbReference type="ChEBI" id="CHEBI:16526"/>
        <dbReference type="ChEBI" id="CHEBI:17544"/>
        <dbReference type="EC" id="4.2.1.1"/>
    </reaction>
</comment>